<organism evidence="1 2">
    <name type="scientific">Campylobacter lanienae NCTC 13004</name>
    <dbReference type="NCBI Taxonomy" id="1031753"/>
    <lineage>
        <taxon>Bacteria</taxon>
        <taxon>Pseudomonadati</taxon>
        <taxon>Campylobacterota</taxon>
        <taxon>Epsilonproteobacteria</taxon>
        <taxon>Campylobacterales</taxon>
        <taxon>Campylobacteraceae</taxon>
        <taxon>Campylobacter</taxon>
    </lineage>
</organism>
<evidence type="ECO:0000313" key="1">
    <source>
        <dbReference type="EMBL" id="ARQ97042.1"/>
    </source>
</evidence>
<sequence length="117" mass="13563">MQNTYLDRVSEALTLLNRLDNFKPPTNGNGNAVKSYSIKLFILLFTIAKHEGETQAFYAELLGWTTANTSIHARYLYDNGFISKAYDDRDTRNLARKLFITPKGREFIENLLRKERN</sequence>
<dbReference type="Proteomes" id="UP000202031">
    <property type="component" value="Chromosome"/>
</dbReference>
<accession>A0A1X9SLE6</accession>
<dbReference type="AlphaFoldDB" id="A0A1X9SLE6"/>
<dbReference type="GeneID" id="46920744"/>
<protein>
    <submittedName>
        <fullName evidence="1">Putative transcriptional regulator, MarR family</fullName>
    </submittedName>
</protein>
<evidence type="ECO:0000313" key="2">
    <source>
        <dbReference type="Proteomes" id="UP000202031"/>
    </source>
</evidence>
<proteinExistence type="predicted"/>
<dbReference type="InterPro" id="IPR036390">
    <property type="entry name" value="WH_DNA-bd_sf"/>
</dbReference>
<dbReference type="Gene3D" id="1.10.10.10">
    <property type="entry name" value="Winged helix-like DNA-binding domain superfamily/Winged helix DNA-binding domain"/>
    <property type="match status" value="1"/>
</dbReference>
<dbReference type="EMBL" id="CP015578">
    <property type="protein sequence ID" value="ARQ97042.1"/>
    <property type="molecule type" value="Genomic_DNA"/>
</dbReference>
<gene>
    <name evidence="1" type="ORF">CLAN_0273</name>
</gene>
<dbReference type="InterPro" id="IPR036388">
    <property type="entry name" value="WH-like_DNA-bd_sf"/>
</dbReference>
<dbReference type="KEGG" id="clx:CLAN_0273"/>
<dbReference type="RefSeq" id="WP_100590405.1">
    <property type="nucleotide sequence ID" value="NZ_CP015578.1"/>
</dbReference>
<dbReference type="SUPFAM" id="SSF46785">
    <property type="entry name" value="Winged helix' DNA-binding domain"/>
    <property type="match status" value="1"/>
</dbReference>
<name>A0A1X9SLE6_9BACT</name>
<reference evidence="2" key="1">
    <citation type="journal article" date="2017" name="Genome Biol. Evol.">
        <title>Comparative Genomic Analysis Identifies a Campylobacter Clade Deficient in Selenium Metabolism.</title>
        <authorList>
            <person name="Miller W.G."/>
            <person name="Yee E."/>
            <person name="Lopes B.S."/>
            <person name="Chapman M.H."/>
            <person name="Huynh S."/>
            <person name="Bono J.L."/>
            <person name="Parker C.T."/>
            <person name="Strachan N.J.C."/>
            <person name="Forbes K.J."/>
        </authorList>
    </citation>
    <scope>NUCLEOTIDE SEQUENCE [LARGE SCALE GENOMIC DNA]</scope>
    <source>
        <strain evidence="2">NCTC 13004</strain>
    </source>
</reference>